<name>A0A1L3F8C9_BRAJP</name>
<dbReference type="RefSeq" id="WP_071910627.1">
    <property type="nucleotide sequence ID" value="NZ_CP017637.1"/>
</dbReference>
<evidence type="ECO:0000313" key="1">
    <source>
        <dbReference type="EMBL" id="APG09492.1"/>
    </source>
</evidence>
<dbReference type="OrthoDB" id="8232607at2"/>
<gene>
    <name evidence="1" type="ORF">BKD09_14205</name>
</gene>
<organism evidence="1 2">
    <name type="scientific">Bradyrhizobium japonicum</name>
    <dbReference type="NCBI Taxonomy" id="375"/>
    <lineage>
        <taxon>Bacteria</taxon>
        <taxon>Pseudomonadati</taxon>
        <taxon>Pseudomonadota</taxon>
        <taxon>Alphaproteobacteria</taxon>
        <taxon>Hyphomicrobiales</taxon>
        <taxon>Nitrobacteraceae</taxon>
        <taxon>Bradyrhizobium</taxon>
    </lineage>
</organism>
<dbReference type="Proteomes" id="UP000181962">
    <property type="component" value="Chromosome"/>
</dbReference>
<sequence>MKTRRLLDGLGATIYDDLHHLRELRNRVHIQFDDKPKELGRNDHDAFTSKNVAWSLDLCIKTLKHLSE</sequence>
<dbReference type="AlphaFoldDB" id="A0A1L3F8C9"/>
<protein>
    <submittedName>
        <fullName evidence="1">Uncharacterized protein</fullName>
    </submittedName>
</protein>
<dbReference type="EMBL" id="CP017637">
    <property type="protein sequence ID" value="APG09492.1"/>
    <property type="molecule type" value="Genomic_DNA"/>
</dbReference>
<proteinExistence type="predicted"/>
<evidence type="ECO:0000313" key="2">
    <source>
        <dbReference type="Proteomes" id="UP000181962"/>
    </source>
</evidence>
<accession>A0A1L3F8C9</accession>
<reference evidence="1 2" key="1">
    <citation type="submission" date="2016-11" db="EMBL/GenBank/DDBJ databases">
        <title>Complete Genome Sequence of Bradyrhizobium sp. strain J5, an isolated from soybean nodule in Hokkaido.</title>
        <authorList>
            <person name="Kanehara K."/>
        </authorList>
    </citation>
    <scope>NUCLEOTIDE SEQUENCE [LARGE SCALE GENOMIC DNA]</scope>
    <source>
        <strain evidence="1 2">J5</strain>
    </source>
</reference>